<evidence type="ECO:0000256" key="1">
    <source>
        <dbReference type="ARBA" id="ARBA00000920"/>
    </source>
</evidence>
<dbReference type="InterPro" id="IPR007867">
    <property type="entry name" value="GMC_OxRtase_C"/>
</dbReference>
<dbReference type="Pfam" id="PF00890">
    <property type="entry name" value="FAD_binding_2"/>
    <property type="match status" value="1"/>
</dbReference>
<evidence type="ECO:0000256" key="13">
    <source>
        <dbReference type="PIRSR" id="PIRSR028937-1"/>
    </source>
</evidence>
<dbReference type="GO" id="GO:0046577">
    <property type="term" value="F:long-chain-alcohol oxidase activity"/>
    <property type="evidence" value="ECO:0007669"/>
    <property type="project" value="UniProtKB-EC"/>
</dbReference>
<evidence type="ECO:0000256" key="4">
    <source>
        <dbReference type="ARBA" id="ARBA00010790"/>
    </source>
</evidence>
<name>A0AAN8A5P6_9PEZI</name>
<dbReference type="Pfam" id="PF00732">
    <property type="entry name" value="GMC_oxred_N"/>
    <property type="match status" value="1"/>
</dbReference>
<evidence type="ECO:0000256" key="11">
    <source>
        <dbReference type="ARBA" id="ARBA00023136"/>
    </source>
</evidence>
<keyword evidence="8" id="KW-0274">FAD</keyword>
<keyword evidence="9" id="KW-1133">Transmembrane helix</keyword>
<organism evidence="18 19">
    <name type="scientific">Elasticomyces elasticus</name>
    <dbReference type="NCBI Taxonomy" id="574655"/>
    <lineage>
        <taxon>Eukaryota</taxon>
        <taxon>Fungi</taxon>
        <taxon>Dikarya</taxon>
        <taxon>Ascomycota</taxon>
        <taxon>Pezizomycotina</taxon>
        <taxon>Dothideomycetes</taxon>
        <taxon>Dothideomycetidae</taxon>
        <taxon>Mycosphaerellales</taxon>
        <taxon>Teratosphaeriaceae</taxon>
        <taxon>Elasticomyces</taxon>
    </lineage>
</organism>
<feature type="region of interest" description="Disordered" evidence="14">
    <location>
        <begin position="1"/>
        <end position="20"/>
    </location>
</feature>
<dbReference type="InterPro" id="IPR000172">
    <property type="entry name" value="GMC_OxRdtase_N"/>
</dbReference>
<evidence type="ECO:0000259" key="17">
    <source>
        <dbReference type="Pfam" id="PF05199"/>
    </source>
</evidence>
<evidence type="ECO:0000259" key="16">
    <source>
        <dbReference type="Pfam" id="PF00890"/>
    </source>
</evidence>
<dbReference type="GO" id="GO:0016020">
    <property type="term" value="C:membrane"/>
    <property type="evidence" value="ECO:0007669"/>
    <property type="project" value="UniProtKB-SubCell"/>
</dbReference>
<evidence type="ECO:0000256" key="5">
    <source>
        <dbReference type="ARBA" id="ARBA00013125"/>
    </source>
</evidence>
<feature type="domain" description="Glucose-methanol-choline oxidoreductase C-terminal" evidence="17">
    <location>
        <begin position="584"/>
        <end position="739"/>
    </location>
</feature>
<evidence type="ECO:0000313" key="18">
    <source>
        <dbReference type="EMBL" id="KAK5708215.1"/>
    </source>
</evidence>
<reference evidence="18" key="1">
    <citation type="submission" date="2023-08" db="EMBL/GenBank/DDBJ databases">
        <title>Black Yeasts Isolated from many extreme environments.</title>
        <authorList>
            <person name="Coleine C."/>
            <person name="Stajich J.E."/>
            <person name="Selbmann L."/>
        </authorList>
    </citation>
    <scope>NUCLEOTIDE SEQUENCE</scope>
    <source>
        <strain evidence="18">CCFEE 5810</strain>
    </source>
</reference>
<dbReference type="GO" id="GO:0050660">
    <property type="term" value="F:flavin adenine dinucleotide binding"/>
    <property type="evidence" value="ECO:0007669"/>
    <property type="project" value="InterPro"/>
</dbReference>
<comment type="similarity">
    <text evidence="4 12">Belongs to the GMC oxidoreductase family.</text>
</comment>
<dbReference type="EMBL" id="JAVRQU010000001">
    <property type="protein sequence ID" value="KAK5708215.1"/>
    <property type="molecule type" value="Genomic_DNA"/>
</dbReference>
<dbReference type="EC" id="1.1.3.20" evidence="5 12"/>
<feature type="domain" description="FAD-dependent oxidoreductase 2 FAD-binding" evidence="16">
    <location>
        <begin position="225"/>
        <end position="256"/>
    </location>
</feature>
<evidence type="ECO:0000313" key="19">
    <source>
        <dbReference type="Proteomes" id="UP001310594"/>
    </source>
</evidence>
<evidence type="ECO:0000256" key="6">
    <source>
        <dbReference type="ARBA" id="ARBA00022630"/>
    </source>
</evidence>
<dbReference type="PANTHER" id="PTHR46056">
    <property type="entry name" value="LONG-CHAIN-ALCOHOL OXIDASE"/>
    <property type="match status" value="1"/>
</dbReference>
<comment type="caution">
    <text evidence="18">The sequence shown here is derived from an EMBL/GenBank/DDBJ whole genome shotgun (WGS) entry which is preliminary data.</text>
</comment>
<dbReference type="PIRSF" id="PIRSF028937">
    <property type="entry name" value="Lg_Ch_AO"/>
    <property type="match status" value="1"/>
</dbReference>
<evidence type="ECO:0000256" key="12">
    <source>
        <dbReference type="PIRNR" id="PIRNR028937"/>
    </source>
</evidence>
<protein>
    <recommendedName>
        <fullName evidence="5 12">Long-chain-alcohol oxidase</fullName>
        <ecNumber evidence="5 12">1.1.3.20</ecNumber>
    </recommendedName>
</protein>
<evidence type="ECO:0000256" key="2">
    <source>
        <dbReference type="ARBA" id="ARBA00003842"/>
    </source>
</evidence>
<evidence type="ECO:0000256" key="8">
    <source>
        <dbReference type="ARBA" id="ARBA00022827"/>
    </source>
</evidence>
<keyword evidence="11" id="KW-0472">Membrane</keyword>
<keyword evidence="7" id="KW-0812">Transmembrane</keyword>
<proteinExistence type="inferred from homology"/>
<dbReference type="InterPro" id="IPR003953">
    <property type="entry name" value="FAD-dep_OxRdtase_2_FAD-bd"/>
</dbReference>
<comment type="subcellular location">
    <subcellularLocation>
        <location evidence="3">Membrane</location>
    </subcellularLocation>
</comment>
<evidence type="ECO:0000256" key="7">
    <source>
        <dbReference type="ARBA" id="ARBA00022692"/>
    </source>
</evidence>
<dbReference type="Gene3D" id="3.50.50.60">
    <property type="entry name" value="FAD/NAD(P)-binding domain"/>
    <property type="match status" value="2"/>
</dbReference>
<feature type="domain" description="Glucose-methanol-choline oxidoreductase N-terminal" evidence="15">
    <location>
        <begin position="273"/>
        <end position="501"/>
    </location>
</feature>
<evidence type="ECO:0000256" key="14">
    <source>
        <dbReference type="SAM" id="MobiDB-lite"/>
    </source>
</evidence>
<dbReference type="Pfam" id="PF05199">
    <property type="entry name" value="GMC_oxred_C"/>
    <property type="match status" value="1"/>
</dbReference>
<feature type="active site" description="Proton acceptor" evidence="13">
    <location>
        <position position="688"/>
    </location>
</feature>
<evidence type="ECO:0000256" key="9">
    <source>
        <dbReference type="ARBA" id="ARBA00022989"/>
    </source>
</evidence>
<gene>
    <name evidence="18" type="ORF">LTR97_000755</name>
</gene>
<comment type="catalytic activity">
    <reaction evidence="1 12">
        <text>a long-chain primary fatty alcohol + O2 = a long-chain fatty aldehyde + H2O2</text>
        <dbReference type="Rhea" id="RHEA:22756"/>
        <dbReference type="ChEBI" id="CHEBI:15379"/>
        <dbReference type="ChEBI" id="CHEBI:16240"/>
        <dbReference type="ChEBI" id="CHEBI:17176"/>
        <dbReference type="ChEBI" id="CHEBI:77396"/>
        <dbReference type="EC" id="1.1.3.20"/>
    </reaction>
</comment>
<comment type="function">
    <text evidence="2">Long-chain fatty alcohol oxidase involved in the omega-oxidation pathway of lipid degradation.</text>
</comment>
<evidence type="ECO:0000256" key="10">
    <source>
        <dbReference type="ARBA" id="ARBA00023002"/>
    </source>
</evidence>
<keyword evidence="10 12" id="KW-0560">Oxidoreductase</keyword>
<dbReference type="InterPro" id="IPR012400">
    <property type="entry name" value="Long_Oxdase"/>
</dbReference>
<dbReference type="PANTHER" id="PTHR46056:SF12">
    <property type="entry name" value="LONG-CHAIN-ALCOHOL OXIDASE"/>
    <property type="match status" value="1"/>
</dbReference>
<dbReference type="InterPro" id="IPR036188">
    <property type="entry name" value="FAD/NAD-bd_sf"/>
</dbReference>
<dbReference type="SUPFAM" id="SSF51905">
    <property type="entry name" value="FAD/NAD(P)-binding domain"/>
    <property type="match status" value="1"/>
</dbReference>
<dbReference type="AlphaFoldDB" id="A0AAN8A5P6"/>
<accession>A0AAN8A5P6</accession>
<evidence type="ECO:0000256" key="3">
    <source>
        <dbReference type="ARBA" id="ARBA00004370"/>
    </source>
</evidence>
<evidence type="ECO:0000259" key="15">
    <source>
        <dbReference type="Pfam" id="PF00732"/>
    </source>
</evidence>
<dbReference type="Proteomes" id="UP001310594">
    <property type="component" value="Unassembled WGS sequence"/>
</dbReference>
<keyword evidence="6" id="KW-0285">Flavoprotein</keyword>
<sequence length="764" mass="83231">MSELASYRVRQAPSPLPSGPEVDVLTPEHWAILTAIADTIIPSFTPLAGNRLLQHPLRREVFEASCERLERGVTHEDAHVLTTHYLTESASSQKEFKEGLTRLINSQLHEAARKQLVFVLNTLGSRVGSLLLTGYAQPIDSLPIQTRESVIQGWATARLPPLRQLHRSLTTLVKVLWVRTSPTLGRMLNYPRLPVHDNPPGSFYPFVFLQIPPATSNEPEIIEADVVVVGSGCGGAVSANEFAQAGLKTIVVDKSYYWPPEHLPMSEYEGFGHLFANGGALQSDDTSVAIVAGSAWGGGGTVNWSASLQTQGFVRHEWSRRFGLTHFTSSEFQADLDAVCERMGVGIAAIEHNKTNQVLLDGAQKMGWNAKVVPQNTAGRAHNCGYCTMGCGSCGKQGPTETFLPDAAKAGANFLEGFDVQTILFEDDVGSGEKCAIGVKGIWKSRDRHGGVAGSDRISREVIIRAPKVVVACGSLYTPVLLLRSGLRNSHIGRHLHVHPVCLMGAVWDEFTMPWEGSILTSVVNELENLDGDGYGVKLEANSMLPSLFLPLFPWRSGLEYKEFAAKMNRITGYISLSRDRKGGRVYLDPVDNTRARIAYTPSAHDKEHILTGLIALAQLLYIEGAREIFTSIPSMEPFVRPSADPQVNVNVTGITEPSINDAEFQTWLDKLRQTGLPSPDTGYASAHQMGSCRMGTSPENSVVDPTGRVHGVEGLYICDASVFPSASGVNPMVTNMAISRGTARNIVQRTRLIQHKSAAKARL</sequence>